<name>A0A1W9ZKY4_MYCAI</name>
<dbReference type="Pfam" id="PF00535">
    <property type="entry name" value="Glycos_transf_2"/>
    <property type="match status" value="1"/>
</dbReference>
<dbReference type="CDD" id="cd06433">
    <property type="entry name" value="GT_2_WfgS_like"/>
    <property type="match status" value="1"/>
</dbReference>
<comment type="caution">
    <text evidence="2">The sequence shown here is derived from an EMBL/GenBank/DDBJ whole genome shotgun (WGS) entry which is preliminary data.</text>
</comment>
<evidence type="ECO:0000313" key="2">
    <source>
        <dbReference type="EMBL" id="ORA17734.1"/>
    </source>
</evidence>
<dbReference type="OrthoDB" id="9788101at2"/>
<dbReference type="RefSeq" id="WP_083064060.1">
    <property type="nucleotide sequence ID" value="NZ_MVHG01000013.1"/>
</dbReference>
<dbReference type="PANTHER" id="PTHR22916">
    <property type="entry name" value="GLYCOSYLTRANSFERASE"/>
    <property type="match status" value="1"/>
</dbReference>
<proteinExistence type="predicted"/>
<dbReference type="Gene3D" id="3.90.550.10">
    <property type="entry name" value="Spore Coat Polysaccharide Biosynthesis Protein SpsA, Chain A"/>
    <property type="match status" value="1"/>
</dbReference>
<dbReference type="InterPro" id="IPR001173">
    <property type="entry name" value="Glyco_trans_2-like"/>
</dbReference>
<dbReference type="InterPro" id="IPR029044">
    <property type="entry name" value="Nucleotide-diphossugar_trans"/>
</dbReference>
<organism evidence="2 3">
    <name type="scientific">Mycobacterium arosiense ATCC BAA-1401 = DSM 45069</name>
    <dbReference type="NCBI Taxonomy" id="1265311"/>
    <lineage>
        <taxon>Bacteria</taxon>
        <taxon>Bacillati</taxon>
        <taxon>Actinomycetota</taxon>
        <taxon>Actinomycetes</taxon>
        <taxon>Mycobacteriales</taxon>
        <taxon>Mycobacteriaceae</taxon>
        <taxon>Mycobacterium</taxon>
        <taxon>Mycobacterium avium complex (MAC)</taxon>
    </lineage>
</organism>
<feature type="domain" description="Glycosyltransferase 2-like" evidence="1">
    <location>
        <begin position="7"/>
        <end position="125"/>
    </location>
</feature>
<evidence type="ECO:0000259" key="1">
    <source>
        <dbReference type="Pfam" id="PF00535"/>
    </source>
</evidence>
<sequence>MTAPMFSIIVPALNMVTTLPACLESIAQQVCGDFELVLVDGGSTDGTLDVAHSFAPKLGTRLIIHSGPDRGAYDAMNRGVDMASGAWLLFLGADDTLYDADTLARVAAFIGEHEHSDLVYGDVMLRSNSFRHAGAFDLDRLLFDTNLGHQSVFYRREIFDGIGPYNLRYPVCADWDFNIRCFSNPALVTRYMDIVVARYNDMSGISMSKDKEFMKRLPLYLWTSNLTRGMTKEGRRAVFMAYLRWFRIQAFRVRNARSRLFRARSAQRPASPARR</sequence>
<gene>
    <name evidence="2" type="ORF">BST14_08505</name>
</gene>
<dbReference type="EMBL" id="MVHG01000013">
    <property type="protein sequence ID" value="ORA17734.1"/>
    <property type="molecule type" value="Genomic_DNA"/>
</dbReference>
<dbReference type="SUPFAM" id="SSF53448">
    <property type="entry name" value="Nucleotide-diphospho-sugar transferases"/>
    <property type="match status" value="1"/>
</dbReference>
<dbReference type="AlphaFoldDB" id="A0A1W9ZKY4"/>
<evidence type="ECO:0000313" key="3">
    <source>
        <dbReference type="Proteomes" id="UP000192707"/>
    </source>
</evidence>
<dbReference type="GO" id="GO:0016758">
    <property type="term" value="F:hexosyltransferase activity"/>
    <property type="evidence" value="ECO:0007669"/>
    <property type="project" value="UniProtKB-ARBA"/>
</dbReference>
<keyword evidence="2" id="KW-0808">Transferase</keyword>
<protein>
    <submittedName>
        <fullName evidence="2">Glycosyltransferase</fullName>
    </submittedName>
</protein>
<accession>A0A1W9ZKY4</accession>
<reference evidence="2 3" key="1">
    <citation type="submission" date="2016-12" db="EMBL/GenBank/DDBJ databases">
        <title>The new phylogeny of genus Mycobacterium.</title>
        <authorList>
            <person name="Tortoli E."/>
            <person name="Trovato A."/>
            <person name="Cirillo D.M."/>
        </authorList>
    </citation>
    <scope>NUCLEOTIDE SEQUENCE [LARGE SCALE GENOMIC DNA]</scope>
    <source>
        <strain evidence="2 3">DSM 45069</strain>
    </source>
</reference>
<dbReference type="Proteomes" id="UP000192707">
    <property type="component" value="Unassembled WGS sequence"/>
</dbReference>
<dbReference type="PANTHER" id="PTHR22916:SF3">
    <property type="entry name" value="UDP-GLCNAC:BETAGAL BETA-1,3-N-ACETYLGLUCOSAMINYLTRANSFERASE-LIKE PROTEIN 1"/>
    <property type="match status" value="1"/>
</dbReference>
<keyword evidence="3" id="KW-1185">Reference proteome</keyword>